<protein>
    <submittedName>
        <fullName evidence="2">RidA family protein</fullName>
        <ecNumber evidence="2">3.5.-.-</ecNumber>
    </submittedName>
</protein>
<proteinExistence type="inferred from homology"/>
<dbReference type="GO" id="GO:0016787">
    <property type="term" value="F:hydrolase activity"/>
    <property type="evidence" value="ECO:0007669"/>
    <property type="project" value="UniProtKB-KW"/>
</dbReference>
<evidence type="ECO:0000313" key="2">
    <source>
        <dbReference type="EMBL" id="MFC6765905.1"/>
    </source>
</evidence>
<dbReference type="AlphaFoldDB" id="A0ABD5SN12"/>
<reference evidence="2 3" key="1">
    <citation type="journal article" date="2019" name="Int. J. Syst. Evol. Microbiol.">
        <title>The Global Catalogue of Microorganisms (GCM) 10K type strain sequencing project: providing services to taxonomists for standard genome sequencing and annotation.</title>
        <authorList>
            <consortium name="The Broad Institute Genomics Platform"/>
            <consortium name="The Broad Institute Genome Sequencing Center for Infectious Disease"/>
            <person name="Wu L."/>
            <person name="Ma J."/>
        </authorList>
    </citation>
    <scope>NUCLEOTIDE SEQUENCE [LARGE SCALE GENOMIC DNA]</scope>
    <source>
        <strain evidence="2 3">LMG 29247</strain>
    </source>
</reference>
<dbReference type="SUPFAM" id="SSF55298">
    <property type="entry name" value="YjgF-like"/>
    <property type="match status" value="1"/>
</dbReference>
<organism evidence="2 3">
    <name type="scientific">Natrinema soli</name>
    <dbReference type="NCBI Taxonomy" id="1930624"/>
    <lineage>
        <taxon>Archaea</taxon>
        <taxon>Methanobacteriati</taxon>
        <taxon>Methanobacteriota</taxon>
        <taxon>Stenosarchaea group</taxon>
        <taxon>Halobacteria</taxon>
        <taxon>Halobacteriales</taxon>
        <taxon>Natrialbaceae</taxon>
        <taxon>Natrinema</taxon>
    </lineage>
</organism>
<keyword evidence="3" id="KW-1185">Reference proteome</keyword>
<evidence type="ECO:0000313" key="3">
    <source>
        <dbReference type="Proteomes" id="UP001596383"/>
    </source>
</evidence>
<comment type="similarity">
    <text evidence="1">Belongs to the RutC family.</text>
</comment>
<name>A0ABD5SN12_9EURY</name>
<dbReference type="Pfam" id="PF01042">
    <property type="entry name" value="Ribonuc_L-PSP"/>
    <property type="match status" value="1"/>
</dbReference>
<dbReference type="CDD" id="cd00448">
    <property type="entry name" value="YjgF_YER057c_UK114_family"/>
    <property type="match status" value="1"/>
</dbReference>
<evidence type="ECO:0000256" key="1">
    <source>
        <dbReference type="ARBA" id="ARBA00010552"/>
    </source>
</evidence>
<keyword evidence="2" id="KW-0378">Hydrolase</keyword>
<dbReference type="Gene3D" id="3.30.1330.40">
    <property type="entry name" value="RutC-like"/>
    <property type="match status" value="1"/>
</dbReference>
<dbReference type="FunFam" id="3.30.1330.40:FF:000001">
    <property type="entry name" value="L-PSP family endoribonuclease"/>
    <property type="match status" value="1"/>
</dbReference>
<dbReference type="EC" id="3.5.-.-" evidence="2"/>
<dbReference type="PANTHER" id="PTHR11803:SF58">
    <property type="entry name" value="PROTEIN HMF1-RELATED"/>
    <property type="match status" value="1"/>
</dbReference>
<dbReference type="PANTHER" id="PTHR11803">
    <property type="entry name" value="2-IMINOBUTANOATE/2-IMINOPROPANOATE DEAMINASE RIDA"/>
    <property type="match status" value="1"/>
</dbReference>
<dbReference type="RefSeq" id="WP_273738898.1">
    <property type="nucleotide sequence ID" value="NZ_JAQIVI010000200.1"/>
</dbReference>
<sequence>MKEITTTAAPESIGPFSQGTITDTTVYVSGQGPIDPTSGDIIDSGIRDQTRQTLENVKSVLNAADCSLDDVVKATVFVTDMDTYEAVNDVYGEYMTPPFPARSAVEVTSLPVPIDVEIEVIAER</sequence>
<dbReference type="Proteomes" id="UP001596383">
    <property type="component" value="Unassembled WGS sequence"/>
</dbReference>
<dbReference type="InterPro" id="IPR035959">
    <property type="entry name" value="RutC-like_sf"/>
</dbReference>
<dbReference type="NCBIfam" id="TIGR00004">
    <property type="entry name" value="Rid family detoxifying hydrolase"/>
    <property type="match status" value="1"/>
</dbReference>
<dbReference type="InterPro" id="IPR006056">
    <property type="entry name" value="RidA"/>
</dbReference>
<gene>
    <name evidence="2" type="ORF">ACFQE6_13165</name>
</gene>
<accession>A0ABD5SN12</accession>
<dbReference type="InterPro" id="IPR006175">
    <property type="entry name" value="YjgF/YER057c/UK114"/>
</dbReference>
<comment type="caution">
    <text evidence="2">The sequence shown here is derived from an EMBL/GenBank/DDBJ whole genome shotgun (WGS) entry which is preliminary data.</text>
</comment>
<dbReference type="EMBL" id="JBHSWV010000200">
    <property type="protein sequence ID" value="MFC6765905.1"/>
    <property type="molecule type" value="Genomic_DNA"/>
</dbReference>